<dbReference type="EMBL" id="MASJ01000038">
    <property type="protein sequence ID" value="OCS83364.1"/>
    <property type="molecule type" value="Genomic_DNA"/>
</dbReference>
<evidence type="ECO:0000313" key="3">
    <source>
        <dbReference type="Proteomes" id="UP000093199"/>
    </source>
</evidence>
<keyword evidence="1" id="KW-0812">Transmembrane</keyword>
<name>A0A1C0Y866_9BACL</name>
<keyword evidence="3" id="KW-1185">Reference proteome</keyword>
<feature type="transmembrane region" description="Helical" evidence="1">
    <location>
        <begin position="7"/>
        <end position="25"/>
    </location>
</feature>
<dbReference type="OrthoDB" id="9991472at2"/>
<proteinExistence type="predicted"/>
<organism evidence="2 3">
    <name type="scientific">Caryophanon tenue</name>
    <dbReference type="NCBI Taxonomy" id="33978"/>
    <lineage>
        <taxon>Bacteria</taxon>
        <taxon>Bacillati</taxon>
        <taxon>Bacillota</taxon>
        <taxon>Bacilli</taxon>
        <taxon>Bacillales</taxon>
        <taxon>Caryophanaceae</taxon>
        <taxon>Caryophanon</taxon>
    </lineage>
</organism>
<evidence type="ECO:0000313" key="2">
    <source>
        <dbReference type="EMBL" id="OCS83364.1"/>
    </source>
</evidence>
<protein>
    <submittedName>
        <fullName evidence="2">Uncharacterized protein</fullName>
    </submittedName>
</protein>
<sequence length="63" mass="7076">MKSNISILFSIVMGAVLAYMIGNFYGITPPIYLLIVLVALGLFIQTIIFLLQYEDPEEADLHK</sequence>
<keyword evidence="1" id="KW-0472">Membrane</keyword>
<gene>
    <name evidence="2" type="ORF">A6M13_04895</name>
</gene>
<accession>A0A1C0Y866</accession>
<feature type="transmembrane region" description="Helical" evidence="1">
    <location>
        <begin position="31"/>
        <end position="53"/>
    </location>
</feature>
<evidence type="ECO:0000256" key="1">
    <source>
        <dbReference type="SAM" id="Phobius"/>
    </source>
</evidence>
<dbReference type="Proteomes" id="UP000093199">
    <property type="component" value="Unassembled WGS sequence"/>
</dbReference>
<dbReference type="AlphaFoldDB" id="A0A1C0Y866"/>
<dbReference type="RefSeq" id="WP_066547093.1">
    <property type="nucleotide sequence ID" value="NZ_MASJ01000038.1"/>
</dbReference>
<comment type="caution">
    <text evidence="2">The sequence shown here is derived from an EMBL/GenBank/DDBJ whole genome shotgun (WGS) entry which is preliminary data.</text>
</comment>
<keyword evidence="1" id="KW-1133">Transmembrane helix</keyword>
<reference evidence="2 3" key="1">
    <citation type="submission" date="2016-07" db="EMBL/GenBank/DDBJ databases">
        <title>Caryophanon tenue genome sequencing.</title>
        <authorList>
            <person name="Verma A."/>
            <person name="Pal Y."/>
            <person name="Krishnamurthi S."/>
        </authorList>
    </citation>
    <scope>NUCLEOTIDE SEQUENCE [LARGE SCALE GENOMIC DNA]</scope>
    <source>
        <strain evidence="2 3">DSM 14152</strain>
    </source>
</reference>